<dbReference type="SUPFAM" id="SSF56672">
    <property type="entry name" value="DNA/RNA polymerases"/>
    <property type="match status" value="1"/>
</dbReference>
<dbReference type="CDD" id="cd01700">
    <property type="entry name" value="PolY_Pol_V_umuC"/>
    <property type="match status" value="1"/>
</dbReference>
<accession>A0A6H0G048</accession>
<comment type="similarity">
    <text evidence="1">Belongs to the DNA polymerase type-Y family.</text>
</comment>
<keyword evidence="3" id="KW-0741">SOS mutagenesis</keyword>
<dbReference type="GO" id="GO:0005829">
    <property type="term" value="C:cytosol"/>
    <property type="evidence" value="ECO:0007669"/>
    <property type="project" value="TreeGrafter"/>
</dbReference>
<dbReference type="InterPro" id="IPR036775">
    <property type="entry name" value="DNA_pol_Y-fam_lit_finger_sf"/>
</dbReference>
<dbReference type="RefSeq" id="WP_167564440.1">
    <property type="nucleotide sequence ID" value="NZ_CP049807.1"/>
</dbReference>
<keyword evidence="7" id="KW-0614">Plasmid</keyword>
<dbReference type="EMBL" id="CP049807">
    <property type="protein sequence ID" value="QIT19954.1"/>
    <property type="molecule type" value="Genomic_DNA"/>
</dbReference>
<dbReference type="Gene3D" id="1.10.150.20">
    <property type="entry name" value="5' to 3' exonuclease, C-terminal subdomain"/>
    <property type="match status" value="1"/>
</dbReference>
<evidence type="ECO:0000313" key="8">
    <source>
        <dbReference type="Proteomes" id="UP000501692"/>
    </source>
</evidence>
<dbReference type="GO" id="GO:0009432">
    <property type="term" value="P:SOS response"/>
    <property type="evidence" value="ECO:0007669"/>
    <property type="project" value="UniProtKB-KW"/>
</dbReference>
<dbReference type="GO" id="GO:0003684">
    <property type="term" value="F:damaged DNA binding"/>
    <property type="evidence" value="ECO:0007669"/>
    <property type="project" value="InterPro"/>
</dbReference>
<protein>
    <submittedName>
        <fullName evidence="7">Y-family DNA polymerase</fullName>
    </submittedName>
</protein>
<dbReference type="GO" id="GO:0003887">
    <property type="term" value="F:DNA-directed DNA polymerase activity"/>
    <property type="evidence" value="ECO:0007669"/>
    <property type="project" value="TreeGrafter"/>
</dbReference>
<organism evidence="7 8">
    <name type="scientific">Acinetobacter pittii</name>
    <name type="common">Acinetobacter genomosp. 3</name>
    <dbReference type="NCBI Taxonomy" id="48296"/>
    <lineage>
        <taxon>Bacteria</taxon>
        <taxon>Pseudomonadati</taxon>
        <taxon>Pseudomonadota</taxon>
        <taxon>Gammaproteobacteria</taxon>
        <taxon>Moraxellales</taxon>
        <taxon>Moraxellaceae</taxon>
        <taxon>Acinetobacter</taxon>
        <taxon>Acinetobacter calcoaceticus/baumannii complex</taxon>
    </lineage>
</organism>
<sequence length="440" mass="49978">MQERAFALVDVNNCYVSCERVFQPKLNNRPVIVLSNNDGCAVARSNEAKSLGIRMGAPLFKIKDIVEQNNVVVLSSNYTVYAEMSRRFHSILNQFVSDQEQEIYSIDECFLDLTSYNYLYDLSDYSHIIKDKVLRDIGLPVSVGLGRTKTEAKIANFLAKKMNHFKGVCNLVSLDPLIKEDIFQDIPLNEVWGVGRQISKQLNSFGFSSVYDLAIANPIWIKKQFSVLLAKTVMELRGVPCIEIEHTPPSQKQIISSKSFGQRVTALEDLQEAISRYTQDAFRRLRKANLLCGCIIVFAHSNPFDTKRKYYYKSSTTGFPIPTDNVLTLVKTAVNLIEKVYTEGIEYKKCGLILTGLEPKSLFTYDLLTDMDDIDKQERLMTAFEEVGNRFGKKKLAVGSCMLPDRKWSMCRNSLTQNYFSWDGLLTISDPPLPSRIIIP</sequence>
<reference evidence="7 8" key="1">
    <citation type="submission" date="2020-03" db="EMBL/GenBank/DDBJ databases">
        <authorList>
            <person name="Zhang L."/>
            <person name="Han X."/>
            <person name="Chen Y."/>
            <person name="Yu Y."/>
        </authorList>
    </citation>
    <scope>NUCLEOTIDE SEQUENCE [LARGE SCALE GENOMIC DNA]</scope>
    <source>
        <strain evidence="7 8">A1254</strain>
        <plasmid evidence="8">pa1254_1</plasmid>
    </source>
</reference>
<dbReference type="Pfam" id="PF11799">
    <property type="entry name" value="IMS_C"/>
    <property type="match status" value="1"/>
</dbReference>
<name>A0A6H0G048_ACIPI</name>
<evidence type="ECO:0000256" key="1">
    <source>
        <dbReference type="ARBA" id="ARBA00010945"/>
    </source>
</evidence>
<dbReference type="PANTHER" id="PTHR11076">
    <property type="entry name" value="DNA REPAIR POLYMERASE UMUC / TRANSFERASE FAMILY MEMBER"/>
    <property type="match status" value="1"/>
</dbReference>
<dbReference type="Gene3D" id="3.30.70.270">
    <property type="match status" value="1"/>
</dbReference>
<proteinExistence type="inferred from homology"/>
<dbReference type="GO" id="GO:0006281">
    <property type="term" value="P:DNA repair"/>
    <property type="evidence" value="ECO:0007669"/>
    <property type="project" value="UniProtKB-KW"/>
</dbReference>
<evidence type="ECO:0000313" key="7">
    <source>
        <dbReference type="EMBL" id="QIT19954.1"/>
    </source>
</evidence>
<gene>
    <name evidence="7" type="ORF">G8E09_19260</name>
</gene>
<dbReference type="PROSITE" id="PS50173">
    <property type="entry name" value="UMUC"/>
    <property type="match status" value="1"/>
</dbReference>
<dbReference type="InterPro" id="IPR001126">
    <property type="entry name" value="UmuC"/>
</dbReference>
<dbReference type="GO" id="GO:0042276">
    <property type="term" value="P:error-prone translesion synthesis"/>
    <property type="evidence" value="ECO:0007669"/>
    <property type="project" value="TreeGrafter"/>
</dbReference>
<dbReference type="InterPro" id="IPR025188">
    <property type="entry name" value="DUF4113"/>
</dbReference>
<evidence type="ECO:0000256" key="2">
    <source>
        <dbReference type="ARBA" id="ARBA00022763"/>
    </source>
</evidence>
<evidence type="ECO:0000259" key="6">
    <source>
        <dbReference type="PROSITE" id="PS50173"/>
    </source>
</evidence>
<keyword evidence="2" id="KW-0227">DNA damage</keyword>
<keyword evidence="4" id="KW-0234">DNA repair</keyword>
<evidence type="ECO:0000256" key="5">
    <source>
        <dbReference type="ARBA" id="ARBA00023236"/>
    </source>
</evidence>
<keyword evidence="5" id="KW-0742">SOS response</keyword>
<dbReference type="Gene3D" id="3.40.1170.60">
    <property type="match status" value="1"/>
</dbReference>
<geneLocation type="plasmid" evidence="8">
    <name>pa1254_1</name>
</geneLocation>
<dbReference type="InterPro" id="IPR043502">
    <property type="entry name" value="DNA/RNA_pol_sf"/>
</dbReference>
<dbReference type="AlphaFoldDB" id="A0A6H0G048"/>
<dbReference type="Proteomes" id="UP000501692">
    <property type="component" value="Plasmid pA1254_1"/>
</dbReference>
<dbReference type="Pfam" id="PF13438">
    <property type="entry name" value="DUF4113"/>
    <property type="match status" value="1"/>
</dbReference>
<dbReference type="Pfam" id="PF00817">
    <property type="entry name" value="IMS"/>
    <property type="match status" value="1"/>
</dbReference>
<dbReference type="InterPro" id="IPR043128">
    <property type="entry name" value="Rev_trsase/Diguanyl_cyclase"/>
</dbReference>
<feature type="domain" description="UmuC" evidence="6">
    <location>
        <begin position="6"/>
        <end position="195"/>
    </location>
</feature>
<dbReference type="PANTHER" id="PTHR11076:SF34">
    <property type="entry name" value="PROTEIN UMUC"/>
    <property type="match status" value="1"/>
</dbReference>
<evidence type="ECO:0000256" key="3">
    <source>
        <dbReference type="ARBA" id="ARBA00023199"/>
    </source>
</evidence>
<dbReference type="InterPro" id="IPR050116">
    <property type="entry name" value="DNA_polymerase-Y"/>
</dbReference>
<evidence type="ECO:0000256" key="4">
    <source>
        <dbReference type="ARBA" id="ARBA00023204"/>
    </source>
</evidence>
<dbReference type="SUPFAM" id="SSF100879">
    <property type="entry name" value="Lesion bypass DNA polymerase (Y-family), little finger domain"/>
    <property type="match status" value="1"/>
</dbReference>
<dbReference type="InterPro" id="IPR017961">
    <property type="entry name" value="DNA_pol_Y-fam_little_finger"/>
</dbReference>